<dbReference type="EMBL" id="CP046115">
    <property type="protein sequence ID" value="QGN38205.1"/>
    <property type="molecule type" value="Genomic_DNA"/>
</dbReference>
<protein>
    <submittedName>
        <fullName evidence="1">Uncharacterized protein</fullName>
    </submittedName>
</protein>
<dbReference type="AlphaFoldDB" id="A0A6B8MKT4"/>
<dbReference type="OrthoDB" id="6590738at2"/>
<sequence length="173" mass="20809">MQTEREVSPLVLIGLKFMERKLDKYFRGRAFVYLPAMRLQSECCCHLTRKYIVIGVSPPAENIFLKRHISLDDSLETIIKKLNFYRSSRQQDTCEFCHFIQGLKTDDQRVFDALSESNNYRIAARQLNIQEKRLRRKVYTFTQKMSIPNRRWFLWWITYMSRSHPNFFHVSAD</sequence>
<accession>A0A6B8MKT4</accession>
<reference evidence="1 2" key="1">
    <citation type="submission" date="2019-11" db="EMBL/GenBank/DDBJ databases">
        <title>Isolation and Application of One Kind of P-Hydroxybenzoic Acid Degrading Bacterium in Mitigating Cropping Obstacle of Cucumber.</title>
        <authorList>
            <person name="Wu F."/>
            <person name="An Y."/>
        </authorList>
    </citation>
    <scope>NUCLEOTIDE SEQUENCE [LARGE SCALE GENOMIC DNA]</scope>
    <source>
        <strain evidence="1 2">P620</strain>
    </source>
</reference>
<dbReference type="Proteomes" id="UP000427108">
    <property type="component" value="Chromosome"/>
</dbReference>
<evidence type="ECO:0000313" key="1">
    <source>
        <dbReference type="EMBL" id="QGN38205.1"/>
    </source>
</evidence>
<proteinExistence type="predicted"/>
<name>A0A6B8MKT4_KLEOX</name>
<dbReference type="RefSeq" id="WP_154680623.1">
    <property type="nucleotide sequence ID" value="NZ_CP046115.1"/>
</dbReference>
<evidence type="ECO:0000313" key="2">
    <source>
        <dbReference type="Proteomes" id="UP000427108"/>
    </source>
</evidence>
<organism evidence="1 2">
    <name type="scientific">Klebsiella oxytoca</name>
    <dbReference type="NCBI Taxonomy" id="571"/>
    <lineage>
        <taxon>Bacteria</taxon>
        <taxon>Pseudomonadati</taxon>
        <taxon>Pseudomonadota</taxon>
        <taxon>Gammaproteobacteria</taxon>
        <taxon>Enterobacterales</taxon>
        <taxon>Enterobacteriaceae</taxon>
        <taxon>Klebsiella/Raoultella group</taxon>
        <taxon>Klebsiella</taxon>
    </lineage>
</organism>
<gene>
    <name evidence="1" type="ORF">GJ746_13240</name>
</gene>